<dbReference type="EMBL" id="NKFA01000006">
    <property type="protein sequence ID" value="OXI45897.1"/>
    <property type="molecule type" value="Genomic_DNA"/>
</dbReference>
<reference evidence="3" key="1">
    <citation type="submission" date="2017-06" db="EMBL/GenBank/DDBJ databases">
        <authorList>
            <person name="LiPuma J."/>
            <person name="Spilker T."/>
        </authorList>
    </citation>
    <scope>NUCLEOTIDE SEQUENCE [LARGE SCALE GENOMIC DNA]</scope>
    <source>
        <strain evidence="3">AU17325</strain>
    </source>
</reference>
<comment type="caution">
    <text evidence="2">The sequence shown here is derived from an EMBL/GenBank/DDBJ whole genome shotgun (WGS) entry which is preliminary data.</text>
</comment>
<reference evidence="2 3" key="3">
    <citation type="submission" date="2017-08" db="EMBL/GenBank/DDBJ databases">
        <title>WGS of novel Burkholderia cepaca complex species.</title>
        <authorList>
            <person name="Lipuma J."/>
            <person name="Spilker T."/>
        </authorList>
    </citation>
    <scope>NUCLEOTIDE SEQUENCE [LARGE SCALE GENOMIC DNA]</scope>
    <source>
        <strain evidence="2 3">AU17325</strain>
    </source>
</reference>
<dbReference type="OrthoDB" id="9026615at2"/>
<sequence length="68" mass="7578">MLIKLTRDQAVNPIHVVSAKIESSHYSDTRLIVETVTGSVIYVTHNPYQLDGVDVYKVHQALIDAKAD</sequence>
<evidence type="ECO:0000313" key="1">
    <source>
        <dbReference type="EMBL" id="OXI36758.1"/>
    </source>
</evidence>
<dbReference type="EMBL" id="NKFA01000020">
    <property type="protein sequence ID" value="OXI36758.1"/>
    <property type="molecule type" value="Genomic_DNA"/>
</dbReference>
<evidence type="ECO:0000313" key="3">
    <source>
        <dbReference type="Proteomes" id="UP000214600"/>
    </source>
</evidence>
<organism evidence="2 3">
    <name type="scientific">Burkholderia aenigmatica</name>
    <dbReference type="NCBI Taxonomy" id="2015348"/>
    <lineage>
        <taxon>Bacteria</taxon>
        <taxon>Pseudomonadati</taxon>
        <taxon>Pseudomonadota</taxon>
        <taxon>Betaproteobacteria</taxon>
        <taxon>Burkholderiales</taxon>
        <taxon>Burkholderiaceae</taxon>
        <taxon>Burkholderia</taxon>
        <taxon>Burkholderia cepacia complex</taxon>
    </lineage>
</organism>
<evidence type="ECO:0000313" key="2">
    <source>
        <dbReference type="EMBL" id="OXI45897.1"/>
    </source>
</evidence>
<dbReference type="RefSeq" id="WP_089451058.1">
    <property type="nucleotide sequence ID" value="NZ_NKFA01000006.1"/>
</dbReference>
<gene>
    <name evidence="2" type="ORF">CFB84_13750</name>
    <name evidence="1" type="ORF">CFB84_32670</name>
</gene>
<dbReference type="Proteomes" id="UP000214600">
    <property type="component" value="Unassembled WGS sequence"/>
</dbReference>
<reference evidence="2" key="2">
    <citation type="submission" date="2017-06" db="EMBL/GenBank/DDBJ databases">
        <authorList>
            <person name="Kim H.J."/>
            <person name="Triplett B.A."/>
        </authorList>
    </citation>
    <scope>NUCLEOTIDE SEQUENCE [LARGE SCALE GENOMIC DNA]</scope>
    <source>
        <strain evidence="2">AU17325</strain>
    </source>
</reference>
<proteinExistence type="predicted"/>
<accession>A0A228IUG2</accession>
<dbReference type="AlphaFoldDB" id="A0A228IUG2"/>
<protein>
    <submittedName>
        <fullName evidence="2">Uncharacterized protein</fullName>
    </submittedName>
</protein>
<name>A0A228IUG2_9BURK</name>